<dbReference type="AlphaFoldDB" id="A0A2A6CFL5"/>
<sequence>MIDTRGGVMIRSLLFTLLIGAATAKRPLFFNGRPPGGFVNGPLTRGARTDAQLFPGQTLTTFSQKLDHFDPLDTGRWDQRVYYNPSYADKDKSSDQDLIFLMIGGEGEEPPKWSGDPTVQIMQFAAQFGATVFDLEHRFFGESRPMKDMTTSSLRLLTTQQALADCAYFITSMNKKYGYKNPKWITFGGSYPGQLSAKMRSKYPELVTAAVGSSAPLHLQLDTYGYAEGIQQVLEATPITNSKGKTCPDLVREAFDQMQQLSLTAAGRKTLNEKMHLDPPFDEKTTKHDIIHFFANVYDTFQGMIQYTYDGRNEVSKYQTTAEQLCKKMNQEDRDPVDNIWDLNVFASAAWGDDLTSFSNNYTEMIEEFQETDWDVLGEDGSSNRGWTWICCNELGAFQTTDSDTVFGSVIPMGYFYQMCEDMFGPPVNASYVRDNNTASNAYYGGDDYFDASNVILPNGMFDPWHTIGFYGTDESKNLIPLKIEGAAHCSDMYPEYDGEPKALPAARQRIRDFLSDIVYDADHPKKAASSLSMSIVIAGVVARFLLVPMTSPSVLLLLSLVAFAAAGKKPWMSFGRPKGGLVNGPFHLTSNDATTLFEGQTLNTFSQRFDHFDPYDTKKWDQRYYYNARFANKDLSSGQDVIFLMIGGEGEEPPKWSGDENVQIMQFASYFGATVMDLEHRFFGPSRPINNLELDSLRLLTMEQALADLAYFITSMNQKYKYNNPKWITFGGSYPGALSAMFRSRYPELTAGAVASSAPLNFKLDFYDYADVVQSVLSQTPVQNDANLRCDELVRSAISQMQTLSLTKEGRAQLNKQMHLSPPFDDKTTKQDIANFFGNVFNIFQGMIQYTYDGRNEVSKQYSTARQACDIMNKPGDLIDNVWELAKFEADKVDGDPIDSFSNSYTADMDFYKQTDYDKMGEGAASYKGWYWLSCNEMGYLQTTDGDSIFGSTIPINLFYDMCTDMFGPAINASYVRDGNKAVVASWNGVDDFDATNLCLPNGKFDPWSALGYYNADKTRNIVPVVIEGAAHCSDMYPVYDGEPAALPEARQKIKDFLSGIIYDADHPRGSSSSLSLGFLLIISLFALLELDYITIQYNTIQYNTIQYNTIILSTK</sequence>
<dbReference type="EnsemblMetazoa" id="PPA22504.1">
    <property type="protein sequence ID" value="PPA22504.1"/>
    <property type="gene ID" value="WBGene00112058"/>
</dbReference>
<dbReference type="InterPro" id="IPR042269">
    <property type="entry name" value="Ser_carbopepase_S28_SKS"/>
</dbReference>
<dbReference type="Gene3D" id="1.20.120.980">
    <property type="entry name" value="Serine carboxypeptidase S28, SKS domain"/>
    <property type="match status" value="2"/>
</dbReference>
<reference evidence="7" key="1">
    <citation type="journal article" date="2008" name="Nat. Genet.">
        <title>The Pristionchus pacificus genome provides a unique perspective on nematode lifestyle and parasitism.</title>
        <authorList>
            <person name="Dieterich C."/>
            <person name="Clifton S.W."/>
            <person name="Schuster L.N."/>
            <person name="Chinwalla A."/>
            <person name="Delehaunty K."/>
            <person name="Dinkelacker I."/>
            <person name="Fulton L."/>
            <person name="Fulton R."/>
            <person name="Godfrey J."/>
            <person name="Minx P."/>
            <person name="Mitreva M."/>
            <person name="Roeseler W."/>
            <person name="Tian H."/>
            <person name="Witte H."/>
            <person name="Yang S.P."/>
            <person name="Wilson R.K."/>
            <person name="Sommer R.J."/>
        </authorList>
    </citation>
    <scope>NUCLEOTIDE SEQUENCE [LARGE SCALE GENOMIC DNA]</scope>
    <source>
        <strain evidence="7">PS312</strain>
    </source>
</reference>
<keyword evidence="3" id="KW-0732">Signal</keyword>
<accession>A0A2A6CFL5</accession>
<dbReference type="SUPFAM" id="SSF53474">
    <property type="entry name" value="alpha/beta-Hydrolases"/>
    <property type="match status" value="2"/>
</dbReference>
<dbReference type="GO" id="GO:0070008">
    <property type="term" value="F:serine-type exopeptidase activity"/>
    <property type="evidence" value="ECO:0007669"/>
    <property type="project" value="InterPro"/>
</dbReference>
<keyword evidence="7" id="KW-1185">Reference proteome</keyword>
<organism evidence="6 7">
    <name type="scientific">Pristionchus pacificus</name>
    <name type="common">Parasitic nematode worm</name>
    <dbReference type="NCBI Taxonomy" id="54126"/>
    <lineage>
        <taxon>Eukaryota</taxon>
        <taxon>Metazoa</taxon>
        <taxon>Ecdysozoa</taxon>
        <taxon>Nematoda</taxon>
        <taxon>Chromadorea</taxon>
        <taxon>Rhabditida</taxon>
        <taxon>Rhabditina</taxon>
        <taxon>Diplogasteromorpha</taxon>
        <taxon>Diplogasteroidea</taxon>
        <taxon>Neodiplogasteridae</taxon>
        <taxon>Pristionchus</taxon>
    </lineage>
</organism>
<name>A0A2A6CFL5_PRIPA</name>
<dbReference type="Proteomes" id="UP000005239">
    <property type="component" value="Unassembled WGS sequence"/>
</dbReference>
<accession>A0A8R1YJJ0</accession>
<protein>
    <submittedName>
        <fullName evidence="6">Hydrolase</fullName>
    </submittedName>
</protein>
<dbReference type="PANTHER" id="PTHR11010">
    <property type="entry name" value="PROTEASE S28 PRO-X CARBOXYPEPTIDASE-RELATED"/>
    <property type="match status" value="1"/>
</dbReference>
<evidence type="ECO:0000256" key="3">
    <source>
        <dbReference type="ARBA" id="ARBA00022729"/>
    </source>
</evidence>
<evidence type="ECO:0000256" key="2">
    <source>
        <dbReference type="ARBA" id="ARBA00022670"/>
    </source>
</evidence>
<dbReference type="Pfam" id="PF05577">
    <property type="entry name" value="Peptidase_S28"/>
    <property type="match status" value="2"/>
</dbReference>
<evidence type="ECO:0000313" key="7">
    <source>
        <dbReference type="Proteomes" id="UP000005239"/>
    </source>
</evidence>
<evidence type="ECO:0000256" key="1">
    <source>
        <dbReference type="ARBA" id="ARBA00011079"/>
    </source>
</evidence>
<evidence type="ECO:0000256" key="5">
    <source>
        <dbReference type="ARBA" id="ARBA00023180"/>
    </source>
</evidence>
<evidence type="ECO:0000313" key="6">
    <source>
        <dbReference type="EnsemblMetazoa" id="PPA22504.1"/>
    </source>
</evidence>
<dbReference type="FunFam" id="1.20.120.980:FF:000003">
    <property type="entry name" value="Serine protease 16"/>
    <property type="match status" value="2"/>
</dbReference>
<keyword evidence="4" id="KW-0378">Hydrolase</keyword>
<dbReference type="GO" id="GO:0008239">
    <property type="term" value="F:dipeptidyl-peptidase activity"/>
    <property type="evidence" value="ECO:0000318"/>
    <property type="project" value="GO_Central"/>
</dbReference>
<dbReference type="InterPro" id="IPR008758">
    <property type="entry name" value="Peptidase_S28"/>
</dbReference>
<keyword evidence="2" id="KW-0645">Protease</keyword>
<evidence type="ECO:0000256" key="4">
    <source>
        <dbReference type="ARBA" id="ARBA00022801"/>
    </source>
</evidence>
<gene>
    <name evidence="6" type="primary">WBGene00112058</name>
</gene>
<keyword evidence="5" id="KW-0325">Glycoprotein</keyword>
<reference evidence="6" key="2">
    <citation type="submission" date="2022-06" db="UniProtKB">
        <authorList>
            <consortium name="EnsemblMetazoa"/>
        </authorList>
    </citation>
    <scope>IDENTIFICATION</scope>
    <source>
        <strain evidence="6">PS312</strain>
    </source>
</reference>
<dbReference type="Gene3D" id="3.40.50.1820">
    <property type="entry name" value="alpha/beta hydrolase"/>
    <property type="match status" value="2"/>
</dbReference>
<proteinExistence type="inferred from homology"/>
<dbReference type="GO" id="GO:0006508">
    <property type="term" value="P:proteolysis"/>
    <property type="evidence" value="ECO:0007669"/>
    <property type="project" value="UniProtKB-KW"/>
</dbReference>
<dbReference type="PANTHER" id="PTHR11010:SF101">
    <property type="entry name" value="SERINE PROTEASE F56F10.1-RELATED"/>
    <property type="match status" value="1"/>
</dbReference>
<comment type="similarity">
    <text evidence="1">Belongs to the peptidase S28 family.</text>
</comment>
<dbReference type="InterPro" id="IPR029058">
    <property type="entry name" value="AB_hydrolase_fold"/>
</dbReference>